<dbReference type="Proteomes" id="UP000178721">
    <property type="component" value="Unassembled WGS sequence"/>
</dbReference>
<evidence type="ECO:0000313" key="1">
    <source>
        <dbReference type="EMBL" id="OGZ20424.1"/>
    </source>
</evidence>
<accession>A0A1G2E3J7</accession>
<dbReference type="Pfam" id="PF07182">
    <property type="entry name" value="DUF1402"/>
    <property type="match status" value="1"/>
</dbReference>
<sequence length="298" mass="33284">MKIILVATDSKTKSVVFVSDTGQVFSLKETVRLIYSKSLEGVYIVRGRYGEYIRSTPNNALEDNLDTLSVSGRDIILYTNQTKHAVSTPPISTYLEHYLASLAEGKPFIVPIGQKKVLVADIKSKFISHISLIITAAKEFDVDRYLLGAILIDEIARLHPFEEILDLLGLKILGRNVSVGAAQVKLETANSLIKKGLYNPNPDDKELPFSGTLSNKNREHLYQYVIQPKHNIRFAAAFIRSLIEVWATHIDITKRPEIIATLYSIGYGDPKVNPVASKAGAQIIEEFYPLAKKWLTDI</sequence>
<evidence type="ECO:0000313" key="2">
    <source>
        <dbReference type="Proteomes" id="UP000178721"/>
    </source>
</evidence>
<dbReference type="AlphaFoldDB" id="A0A1G2E3J7"/>
<gene>
    <name evidence="1" type="ORF">A2654_00010</name>
</gene>
<dbReference type="InterPro" id="IPR009842">
    <property type="entry name" value="DUF1402"/>
</dbReference>
<name>A0A1G2E3J7_9BACT</name>
<dbReference type="InterPro" id="IPR024997">
    <property type="entry name" value="DUF3892"/>
</dbReference>
<dbReference type="Pfam" id="PF13031">
    <property type="entry name" value="DUF3892"/>
    <property type="match status" value="1"/>
</dbReference>
<reference evidence="1 2" key="1">
    <citation type="journal article" date="2016" name="Nat. Commun.">
        <title>Thousands of microbial genomes shed light on interconnected biogeochemical processes in an aquifer system.</title>
        <authorList>
            <person name="Anantharaman K."/>
            <person name="Brown C.T."/>
            <person name="Hug L.A."/>
            <person name="Sharon I."/>
            <person name="Castelle C.J."/>
            <person name="Probst A.J."/>
            <person name="Thomas B.C."/>
            <person name="Singh A."/>
            <person name="Wilkins M.J."/>
            <person name="Karaoz U."/>
            <person name="Brodie E.L."/>
            <person name="Williams K.H."/>
            <person name="Hubbard S.S."/>
            <person name="Banfield J.F."/>
        </authorList>
    </citation>
    <scope>NUCLEOTIDE SEQUENCE [LARGE SCALE GENOMIC DNA]</scope>
</reference>
<proteinExistence type="predicted"/>
<comment type="caution">
    <text evidence="1">The sequence shown here is derived from an EMBL/GenBank/DDBJ whole genome shotgun (WGS) entry which is preliminary data.</text>
</comment>
<protein>
    <submittedName>
        <fullName evidence="1">Uncharacterized protein</fullName>
    </submittedName>
</protein>
<organism evidence="1 2">
    <name type="scientific">Candidatus Nealsonbacteria bacterium RIFCSPHIGHO2_01_FULL_43_31</name>
    <dbReference type="NCBI Taxonomy" id="1801665"/>
    <lineage>
        <taxon>Bacteria</taxon>
        <taxon>Candidatus Nealsoniibacteriota</taxon>
    </lineage>
</organism>
<dbReference type="EMBL" id="MHMA01000013">
    <property type="protein sequence ID" value="OGZ20424.1"/>
    <property type="molecule type" value="Genomic_DNA"/>
</dbReference>